<protein>
    <submittedName>
        <fullName evidence="1">Uncharacterized protein</fullName>
    </submittedName>
</protein>
<accession>A0A142F2M5</accession>
<dbReference type="Proteomes" id="UP000201826">
    <property type="component" value="Segment"/>
</dbReference>
<sequence>MTHQADIAAILAAHQFHWGRGGTTCRGSGCDWRGGYRPAHERHVAELIDAALHPRIETLDQLAEYVDQHGHEIVVLDANGNAWQGVYDMSPDDLTARVLYTPGAGR</sequence>
<gene>
    <name evidence="1" type="primary">97</name>
    <name evidence="1" type="ORF">SEA_BIPPER_97</name>
</gene>
<organism evidence="1 2">
    <name type="scientific">Mycobacterium phage Bipper</name>
    <dbReference type="NCBI Taxonomy" id="1805457"/>
    <lineage>
        <taxon>Viruses</taxon>
        <taxon>Duplodnaviria</taxon>
        <taxon>Heunggongvirae</taxon>
        <taxon>Uroviricota</taxon>
        <taxon>Caudoviricetes</taxon>
        <taxon>Bippervirus</taxon>
        <taxon>Bippervirus bipper</taxon>
    </lineage>
</organism>
<dbReference type="OrthoDB" id="18637at10239"/>
<dbReference type="EMBL" id="KU728633">
    <property type="protein sequence ID" value="AMQ67032.1"/>
    <property type="molecule type" value="Genomic_DNA"/>
</dbReference>
<proteinExistence type="predicted"/>
<dbReference type="GeneID" id="29125818"/>
<reference evidence="2" key="1">
    <citation type="submission" date="2016-02" db="EMBL/GenBank/DDBJ databases">
        <authorList>
            <person name="Isern S."/>
            <person name="Barcellona C.M."/>
            <person name="Dozier K.D."/>
            <person name="Faust J.M."/>
            <person name="Fedrick A.J."/>
            <person name="Gagliardi L.E."/>
            <person name="Gatt S.M."/>
            <person name="Gleason P.S."/>
            <person name="Gomez E.A."/>
            <person name="Hoffman A.M."/>
            <person name="Jenkins M."/>
            <person name="Jones M.J."/>
            <person name="Lang J.F."/>
            <person name="Lequay S.M."/>
            <person name="Mars P.J."/>
            <person name="Mtchedlidze N."/>
            <person name="Osking Z.B."/>
            <person name="Paul L.M."/>
            <person name="Pica A.N."/>
            <person name="Robison M.D."/>
            <person name="Rodriguez D."/>
            <person name="Rosales K.A."/>
            <person name="Saravis L.E."/>
            <person name="Sisson B.M."/>
            <person name="Tan A.L."/>
            <person name="Voltaire R."/>
            <person name="Michael S.F."/>
            <person name="Warner M.H."/>
            <person name="Bradley K.W."/>
            <person name="Asai D.J."/>
            <person name="Bowman C.A."/>
            <person name="Russell D.A."/>
            <person name="Pope W.H."/>
            <person name="Jacobs-Sera D."/>
            <person name="Hendrix R.W."/>
            <person name="Hatfull G.F."/>
        </authorList>
    </citation>
    <scope>NUCLEOTIDE SEQUENCE [LARGE SCALE GENOMIC DNA]</scope>
</reference>
<evidence type="ECO:0000313" key="1">
    <source>
        <dbReference type="EMBL" id="AMQ67032.1"/>
    </source>
</evidence>
<keyword evidence="2" id="KW-1185">Reference proteome</keyword>
<evidence type="ECO:0000313" key="2">
    <source>
        <dbReference type="Proteomes" id="UP000201826"/>
    </source>
</evidence>
<dbReference type="KEGG" id="vg:29125818"/>
<name>A0A142F2M5_9CAUD</name>
<dbReference type="RefSeq" id="YP_009303244.1">
    <property type="nucleotide sequence ID" value="NC_031253.1"/>
</dbReference>